<reference evidence="1" key="1">
    <citation type="submission" date="2020-11" db="EMBL/GenBank/DDBJ databases">
        <title>Whole-genome analyses of Nonomuraea sp. K274.</title>
        <authorList>
            <person name="Veyisoglu A."/>
        </authorList>
    </citation>
    <scope>NUCLEOTIDE SEQUENCE</scope>
    <source>
        <strain evidence="1">K274</strain>
    </source>
</reference>
<dbReference type="AlphaFoldDB" id="A0A931AS01"/>
<dbReference type="Gene3D" id="3.30.1310.10">
    <property type="entry name" value="Nucleoid-associated protein YbaB-like domain"/>
    <property type="match status" value="1"/>
</dbReference>
<dbReference type="Pfam" id="PF02575">
    <property type="entry name" value="YbaB_DNA_bd"/>
    <property type="match status" value="1"/>
</dbReference>
<accession>A0A931AS01</accession>
<organism evidence="1 2">
    <name type="scientific">Nonomuraea cypriaca</name>
    <dbReference type="NCBI Taxonomy" id="1187855"/>
    <lineage>
        <taxon>Bacteria</taxon>
        <taxon>Bacillati</taxon>
        <taxon>Actinomycetota</taxon>
        <taxon>Actinomycetes</taxon>
        <taxon>Streptosporangiales</taxon>
        <taxon>Streptosporangiaceae</taxon>
        <taxon>Nonomuraea</taxon>
    </lineage>
</organism>
<protein>
    <submittedName>
        <fullName evidence="1">YbaB/EbfC family nucleoid-associated protein</fullName>
    </submittedName>
</protein>
<dbReference type="InterPro" id="IPR004401">
    <property type="entry name" value="YbaB/EbfC"/>
</dbReference>
<dbReference type="Proteomes" id="UP000605361">
    <property type="component" value="Unassembled WGS sequence"/>
</dbReference>
<keyword evidence="2" id="KW-1185">Reference proteome</keyword>
<dbReference type="EMBL" id="JADOGI010000329">
    <property type="protein sequence ID" value="MBF8193892.1"/>
    <property type="molecule type" value="Genomic_DNA"/>
</dbReference>
<sequence length="129" mass="14531">MQAYADELRRTFMRLQDEGDDLRREAQAVQVTEKSQDGLVAATVGARGELIRLDIDPRIYRHPDARKLADVITGTVQSATEKARQRILEIFEPLIPTEQLRAHLDGDVETVMNQLADRMAGRNTSRGTT</sequence>
<dbReference type="GO" id="GO:0003677">
    <property type="term" value="F:DNA binding"/>
    <property type="evidence" value="ECO:0007669"/>
    <property type="project" value="InterPro"/>
</dbReference>
<evidence type="ECO:0000313" key="1">
    <source>
        <dbReference type="EMBL" id="MBF8193892.1"/>
    </source>
</evidence>
<evidence type="ECO:0000313" key="2">
    <source>
        <dbReference type="Proteomes" id="UP000605361"/>
    </source>
</evidence>
<proteinExistence type="predicted"/>
<name>A0A931AS01_9ACTN</name>
<gene>
    <name evidence="1" type="ORF">ITP53_51105</name>
</gene>
<dbReference type="SUPFAM" id="SSF82607">
    <property type="entry name" value="YbaB-like"/>
    <property type="match status" value="1"/>
</dbReference>
<comment type="caution">
    <text evidence="1">The sequence shown here is derived from an EMBL/GenBank/DDBJ whole genome shotgun (WGS) entry which is preliminary data.</text>
</comment>
<dbReference type="RefSeq" id="WP_195902737.1">
    <property type="nucleotide sequence ID" value="NZ_JADOGI010000329.1"/>
</dbReference>
<dbReference type="InterPro" id="IPR036894">
    <property type="entry name" value="YbaB-like_sf"/>
</dbReference>